<dbReference type="AlphaFoldDB" id="A0A074Y4G8"/>
<protein>
    <submittedName>
        <fullName evidence="3">Uncharacterized protein</fullName>
    </submittedName>
</protein>
<reference evidence="3 4" key="1">
    <citation type="journal article" date="2014" name="BMC Genomics">
        <title>Genome sequencing of four Aureobasidium pullulans varieties: biotechnological potential, stress tolerance, and description of new species.</title>
        <authorList>
            <person name="Gostin Ar C."/>
            <person name="Ohm R.A."/>
            <person name="Kogej T."/>
            <person name="Sonjak S."/>
            <person name="Turk M."/>
            <person name="Zajc J."/>
            <person name="Zalar P."/>
            <person name="Grube M."/>
            <person name="Sun H."/>
            <person name="Han J."/>
            <person name="Sharma A."/>
            <person name="Chiniquy J."/>
            <person name="Ngan C.Y."/>
            <person name="Lipzen A."/>
            <person name="Barry K."/>
            <person name="Grigoriev I.V."/>
            <person name="Gunde-Cimerman N."/>
        </authorList>
    </citation>
    <scope>NUCLEOTIDE SEQUENCE [LARGE SCALE GENOMIC DNA]</scope>
    <source>
        <strain evidence="3 4">EXF-150</strain>
    </source>
</reference>
<feature type="transmembrane region" description="Helical" evidence="2">
    <location>
        <begin position="20"/>
        <end position="42"/>
    </location>
</feature>
<keyword evidence="2" id="KW-0472">Membrane</keyword>
<accession>A0A074Y4G8</accession>
<keyword evidence="2" id="KW-1133">Transmembrane helix</keyword>
<keyword evidence="2" id="KW-0812">Transmembrane</keyword>
<evidence type="ECO:0000313" key="4">
    <source>
        <dbReference type="Proteomes" id="UP000030706"/>
    </source>
</evidence>
<dbReference type="EMBL" id="KL584990">
    <property type="protein sequence ID" value="KEQ81811.1"/>
    <property type="molecule type" value="Genomic_DNA"/>
</dbReference>
<feature type="region of interest" description="Disordered" evidence="1">
    <location>
        <begin position="75"/>
        <end position="95"/>
    </location>
</feature>
<proteinExistence type="predicted"/>
<dbReference type="GeneID" id="40748317"/>
<keyword evidence="4" id="KW-1185">Reference proteome</keyword>
<sequence length="95" mass="10728">MPYKQDLVAPRTTKQQERVYLLVGSFLQSVIAEMTNGLFIILRDIQTSETVSKRRRGRVDVVKCCSCSARIKRYGEGEQGDERNDESATGRSAND</sequence>
<gene>
    <name evidence="3" type="ORF">M438DRAFT_347888</name>
</gene>
<organism evidence="3 4">
    <name type="scientific">Aureobasidium pullulans EXF-150</name>
    <dbReference type="NCBI Taxonomy" id="1043002"/>
    <lineage>
        <taxon>Eukaryota</taxon>
        <taxon>Fungi</taxon>
        <taxon>Dikarya</taxon>
        <taxon>Ascomycota</taxon>
        <taxon>Pezizomycotina</taxon>
        <taxon>Dothideomycetes</taxon>
        <taxon>Dothideomycetidae</taxon>
        <taxon>Dothideales</taxon>
        <taxon>Saccotheciaceae</taxon>
        <taxon>Aureobasidium</taxon>
    </lineage>
</organism>
<dbReference type="RefSeq" id="XP_029757998.1">
    <property type="nucleotide sequence ID" value="XM_029906011.1"/>
</dbReference>
<evidence type="ECO:0000256" key="1">
    <source>
        <dbReference type="SAM" id="MobiDB-lite"/>
    </source>
</evidence>
<name>A0A074Y4G8_AURPU</name>
<dbReference type="HOGENOM" id="CLU_2372433_0_0_1"/>
<evidence type="ECO:0000313" key="3">
    <source>
        <dbReference type="EMBL" id="KEQ81811.1"/>
    </source>
</evidence>
<evidence type="ECO:0000256" key="2">
    <source>
        <dbReference type="SAM" id="Phobius"/>
    </source>
</evidence>
<dbReference type="Proteomes" id="UP000030706">
    <property type="component" value="Unassembled WGS sequence"/>
</dbReference>